<name>A0A200QY07_MACCD</name>
<keyword evidence="2" id="KW-1185">Reference proteome</keyword>
<dbReference type="AlphaFoldDB" id="A0A200QY07"/>
<sequence>MLPQQPKNTLWKKKHKIRSCSWNPSQQNFSTQCCFKKFFDQLEFLENQRYEACMALTTISMGVKPNCTEEVAVTYSGRNRRQPASVITFSDVDMAPDVDHLRPLYLPAKI</sequence>
<evidence type="ECO:0000313" key="2">
    <source>
        <dbReference type="Proteomes" id="UP000195402"/>
    </source>
</evidence>
<reference evidence="1 2" key="1">
    <citation type="journal article" date="2017" name="Mol. Plant">
        <title>The Genome of Medicinal Plant Macleaya cordata Provides New Insights into Benzylisoquinoline Alkaloids Metabolism.</title>
        <authorList>
            <person name="Liu X."/>
            <person name="Liu Y."/>
            <person name="Huang P."/>
            <person name="Ma Y."/>
            <person name="Qing Z."/>
            <person name="Tang Q."/>
            <person name="Cao H."/>
            <person name="Cheng P."/>
            <person name="Zheng Y."/>
            <person name="Yuan Z."/>
            <person name="Zhou Y."/>
            <person name="Liu J."/>
            <person name="Tang Z."/>
            <person name="Zhuo Y."/>
            <person name="Zhang Y."/>
            <person name="Yu L."/>
            <person name="Huang J."/>
            <person name="Yang P."/>
            <person name="Peng Q."/>
            <person name="Zhang J."/>
            <person name="Jiang W."/>
            <person name="Zhang Z."/>
            <person name="Lin K."/>
            <person name="Ro D.K."/>
            <person name="Chen X."/>
            <person name="Xiong X."/>
            <person name="Shang Y."/>
            <person name="Huang S."/>
            <person name="Zeng J."/>
        </authorList>
    </citation>
    <scope>NUCLEOTIDE SEQUENCE [LARGE SCALE GENOMIC DNA]</scope>
    <source>
        <strain evidence="2">cv. BLH2017</strain>
        <tissue evidence="1">Root</tissue>
    </source>
</reference>
<accession>A0A200QY07</accession>
<organism evidence="1 2">
    <name type="scientific">Macleaya cordata</name>
    <name type="common">Five-seeded plume-poppy</name>
    <name type="synonym">Bocconia cordata</name>
    <dbReference type="NCBI Taxonomy" id="56857"/>
    <lineage>
        <taxon>Eukaryota</taxon>
        <taxon>Viridiplantae</taxon>
        <taxon>Streptophyta</taxon>
        <taxon>Embryophyta</taxon>
        <taxon>Tracheophyta</taxon>
        <taxon>Spermatophyta</taxon>
        <taxon>Magnoliopsida</taxon>
        <taxon>Ranunculales</taxon>
        <taxon>Papaveraceae</taxon>
        <taxon>Papaveroideae</taxon>
        <taxon>Macleaya</taxon>
    </lineage>
</organism>
<dbReference type="Proteomes" id="UP000195402">
    <property type="component" value="Unassembled WGS sequence"/>
</dbReference>
<comment type="caution">
    <text evidence="1">The sequence shown here is derived from an EMBL/GenBank/DDBJ whole genome shotgun (WGS) entry which is preliminary data.</text>
</comment>
<dbReference type="OrthoDB" id="1736143at2759"/>
<dbReference type="InParanoid" id="A0A200QY07"/>
<proteinExistence type="predicted"/>
<evidence type="ECO:0000313" key="1">
    <source>
        <dbReference type="EMBL" id="OVA15280.1"/>
    </source>
</evidence>
<protein>
    <submittedName>
        <fullName evidence="1">Uncharacterized protein</fullName>
    </submittedName>
</protein>
<dbReference type="EMBL" id="MVGT01000855">
    <property type="protein sequence ID" value="OVA15280.1"/>
    <property type="molecule type" value="Genomic_DNA"/>
</dbReference>
<gene>
    <name evidence="1" type="ORF">BVC80_1331g7</name>
</gene>